<reference evidence="9" key="2">
    <citation type="submission" date="2025-08" db="UniProtKB">
        <authorList>
            <consortium name="Ensembl"/>
        </authorList>
    </citation>
    <scope>IDENTIFICATION</scope>
</reference>
<dbReference type="GO" id="GO:0016973">
    <property type="term" value="P:poly(A)+ mRNA export from nucleus"/>
    <property type="evidence" value="ECO:0007669"/>
    <property type="project" value="TreeGrafter"/>
</dbReference>
<dbReference type="SUPFAM" id="SSF54427">
    <property type="entry name" value="NTF2-like"/>
    <property type="match status" value="1"/>
</dbReference>
<dbReference type="Pfam" id="PF09162">
    <property type="entry name" value="Tap-RNA_bind"/>
    <property type="match status" value="1"/>
</dbReference>
<dbReference type="Ensembl" id="ENSOGAT00000029079.1">
    <property type="protein sequence ID" value="ENSOGAP00000017304.1"/>
    <property type="gene ID" value="ENSOGAG00000029761.1"/>
</dbReference>
<reference evidence="9" key="3">
    <citation type="submission" date="2025-09" db="UniProtKB">
        <authorList>
            <consortium name="Ensembl"/>
        </authorList>
    </citation>
    <scope>IDENTIFICATION</scope>
</reference>
<dbReference type="PANTHER" id="PTHR10662:SF12">
    <property type="entry name" value="NUCLEAR RNA EXPORT FACTOR 3"/>
    <property type="match status" value="1"/>
</dbReference>
<dbReference type="InterPro" id="IPR018222">
    <property type="entry name" value="Nuclear_transport_factor_2_euk"/>
</dbReference>
<dbReference type="InterPro" id="IPR032675">
    <property type="entry name" value="LRR_dom_sf"/>
</dbReference>
<dbReference type="InterPro" id="IPR002075">
    <property type="entry name" value="NTF2_dom"/>
</dbReference>
<evidence type="ECO:0000313" key="9">
    <source>
        <dbReference type="Ensembl" id="ENSOGAP00000017304.1"/>
    </source>
</evidence>
<organism evidence="9 10">
    <name type="scientific">Otolemur garnettii</name>
    <name type="common">Small-eared galago</name>
    <name type="synonym">Garnett's greater bushbaby</name>
    <dbReference type="NCBI Taxonomy" id="30611"/>
    <lineage>
        <taxon>Eukaryota</taxon>
        <taxon>Metazoa</taxon>
        <taxon>Chordata</taxon>
        <taxon>Craniata</taxon>
        <taxon>Vertebrata</taxon>
        <taxon>Euteleostomi</taxon>
        <taxon>Mammalia</taxon>
        <taxon>Eutheria</taxon>
        <taxon>Euarchontoglires</taxon>
        <taxon>Primates</taxon>
        <taxon>Strepsirrhini</taxon>
        <taxon>Lorisiformes</taxon>
        <taxon>Galagidae</taxon>
        <taxon>Otolemur</taxon>
    </lineage>
</organism>
<keyword evidence="4" id="KW-0813">Transport</keyword>
<evidence type="ECO:0000256" key="7">
    <source>
        <dbReference type="ARBA" id="ARBA00023242"/>
    </source>
</evidence>
<dbReference type="PANTHER" id="PTHR10662">
    <property type="entry name" value="NUCLEAR RNA EXPORT FACTOR"/>
    <property type="match status" value="1"/>
</dbReference>
<evidence type="ECO:0000313" key="10">
    <source>
        <dbReference type="Proteomes" id="UP000005225"/>
    </source>
</evidence>
<sequence>RRFTNWSEPVTSVARRKMSDIQVDSPVRFGPCAIPPYHQRDTFHKQDQIQVIAERERKLPKGRMEWCRHDGTSGIWFKITIPFGIKYDEQWLLDLIQSQCSVPFTLFEFHHEKMKAHFFVENASIAFVLKSISGNIWDQDNERISVFVSPSDMPLCAEGAELEKEALDTQRLCFVTDLRTRDIIMAPNPGKSMAVLHIEEENMSQLLPLNISNIKPYQLPSVMAEVSNINNLNEVKSAEELDKEKGLEPEERCMDRNVPCTTFPDKSSNINSILELFPKLLGLNGQESNPHGTEAHKMLPVCKGRVFASETLKNLVLRFLQHYYLIYNYGDRQGLLGAYCIVAWFSLTIPFNHEDPASSNLCEYFKASRNMIVLKDHYLRVEIGRTAHKCDIVVTLKMLPQTQHDLSSLVDVVPDGKDALCFSVSGLFKEVKRKSLGCICTFTWIFITVPTSNSSLCIINNELFV</sequence>
<keyword evidence="7" id="KW-0539">Nucleus</keyword>
<comment type="subcellular location">
    <subcellularLocation>
        <location evidence="2">Cytoplasm</location>
    </subcellularLocation>
    <subcellularLocation>
        <location evidence="1">Nucleus</location>
    </subcellularLocation>
</comment>
<dbReference type="EMBL" id="AAQR03043609">
    <property type="status" value="NOT_ANNOTATED_CDS"/>
    <property type="molecule type" value="Genomic_DNA"/>
</dbReference>
<dbReference type="InterPro" id="IPR032710">
    <property type="entry name" value="NTF2-like_dom_sf"/>
</dbReference>
<dbReference type="HOGENOM" id="CLU_011280_2_1_1"/>
<name>H0XMG3_OTOGA</name>
<dbReference type="SUPFAM" id="SSF54928">
    <property type="entry name" value="RNA-binding domain, RBD"/>
    <property type="match status" value="1"/>
</dbReference>
<keyword evidence="5" id="KW-0963">Cytoplasm</keyword>
<dbReference type="Proteomes" id="UP000005225">
    <property type="component" value="Unassembled WGS sequence"/>
</dbReference>
<evidence type="ECO:0000256" key="4">
    <source>
        <dbReference type="ARBA" id="ARBA00022448"/>
    </source>
</evidence>
<dbReference type="GO" id="GO:0005737">
    <property type="term" value="C:cytoplasm"/>
    <property type="evidence" value="ECO:0007669"/>
    <property type="project" value="UniProtKB-SubCell"/>
</dbReference>
<protein>
    <recommendedName>
        <fullName evidence="8">NTF2 domain-containing protein</fullName>
    </recommendedName>
</protein>
<dbReference type="Gene3D" id="3.80.10.10">
    <property type="entry name" value="Ribonuclease Inhibitor"/>
    <property type="match status" value="1"/>
</dbReference>
<dbReference type="GO" id="GO:0003723">
    <property type="term" value="F:RNA binding"/>
    <property type="evidence" value="ECO:0007669"/>
    <property type="project" value="InterPro"/>
</dbReference>
<dbReference type="InterPro" id="IPR012677">
    <property type="entry name" value="Nucleotide-bd_a/b_plait_sf"/>
</dbReference>
<dbReference type="InterPro" id="IPR015245">
    <property type="entry name" value="Tap_RNA-bd"/>
</dbReference>
<dbReference type="InterPro" id="IPR035979">
    <property type="entry name" value="RBD_domain_sf"/>
</dbReference>
<keyword evidence="10" id="KW-1185">Reference proteome</keyword>
<feature type="domain" description="NTF2" evidence="8">
    <location>
        <begin position="315"/>
        <end position="465"/>
    </location>
</feature>
<dbReference type="InParanoid" id="H0XMG3"/>
<evidence type="ECO:0000256" key="2">
    <source>
        <dbReference type="ARBA" id="ARBA00004496"/>
    </source>
</evidence>
<comment type="similarity">
    <text evidence="3">Belongs to the NXF family.</text>
</comment>
<dbReference type="PROSITE" id="PS50177">
    <property type="entry name" value="NTF2_DOMAIN"/>
    <property type="match status" value="1"/>
</dbReference>
<dbReference type="Gene3D" id="3.30.70.330">
    <property type="match status" value="1"/>
</dbReference>
<dbReference type="Pfam" id="PF22602">
    <property type="entry name" value="NXF_NTF2"/>
    <property type="match status" value="1"/>
</dbReference>
<evidence type="ECO:0000259" key="8">
    <source>
        <dbReference type="PROSITE" id="PS50177"/>
    </source>
</evidence>
<dbReference type="FunFam" id="3.10.450.50:FF:000004">
    <property type="entry name" value="Nuclear RNA export factor 1"/>
    <property type="match status" value="1"/>
</dbReference>
<dbReference type="STRING" id="30611.ENSOGAP00000017304"/>
<keyword evidence="6" id="KW-0509">mRNA transport</keyword>
<dbReference type="eggNOG" id="KOG3763">
    <property type="taxonomic scope" value="Eukaryota"/>
</dbReference>
<accession>H0XMG3</accession>
<evidence type="ECO:0000256" key="3">
    <source>
        <dbReference type="ARBA" id="ARBA00009285"/>
    </source>
</evidence>
<evidence type="ECO:0000256" key="5">
    <source>
        <dbReference type="ARBA" id="ARBA00022490"/>
    </source>
</evidence>
<dbReference type="AlphaFoldDB" id="H0XMG3"/>
<reference evidence="10" key="1">
    <citation type="submission" date="2011-03" db="EMBL/GenBank/DDBJ databases">
        <title>Version 3 of the genome sequence of Otolemur garnettii (Bushbaby).</title>
        <authorList>
            <consortium name="The Broad Institute Genome Sequencing Platform"/>
            <person name="Di Palma F."/>
            <person name="Johnson J."/>
            <person name="Lander E.S."/>
            <person name="Lindblad-Toh K."/>
            <person name="Jaffe D.B."/>
            <person name="Gnerre S."/>
            <person name="MacCallum I."/>
            <person name="Przybylski D."/>
            <person name="Ribeiro F.J."/>
            <person name="Burton J.N."/>
            <person name="Walker B.J."/>
            <person name="Sharpe T."/>
            <person name="Hall G."/>
        </authorList>
    </citation>
    <scope>NUCLEOTIDE SEQUENCE [LARGE SCALE GENOMIC DNA]</scope>
</reference>
<proteinExistence type="inferred from homology"/>
<dbReference type="FunCoup" id="H0XMG3">
    <property type="interactions" value="750"/>
</dbReference>
<dbReference type="InterPro" id="IPR057125">
    <property type="entry name" value="NXF1/2/3/5-like_LRR"/>
</dbReference>
<evidence type="ECO:0000256" key="1">
    <source>
        <dbReference type="ARBA" id="ARBA00004123"/>
    </source>
</evidence>
<dbReference type="OMA" id="LMTCDIG"/>
<dbReference type="GO" id="GO:0042272">
    <property type="term" value="C:nuclear RNA export factor complex"/>
    <property type="evidence" value="ECO:0007669"/>
    <property type="project" value="UniProtKB-ARBA"/>
</dbReference>
<dbReference type="Gene3D" id="3.10.450.50">
    <property type="match status" value="1"/>
</dbReference>
<dbReference type="FunFam" id="3.30.70.330:FF:000165">
    <property type="entry name" value="nuclear RNA export factor 1"/>
    <property type="match status" value="1"/>
</dbReference>
<dbReference type="Pfam" id="PF24048">
    <property type="entry name" value="LRR_NXF1-5"/>
    <property type="match status" value="1"/>
</dbReference>
<evidence type="ECO:0000256" key="6">
    <source>
        <dbReference type="ARBA" id="ARBA00022816"/>
    </source>
</evidence>
<dbReference type="InterPro" id="IPR030217">
    <property type="entry name" value="NXF_fam"/>
</dbReference>
<dbReference type="GeneTree" id="ENSGT00390000007539"/>